<evidence type="ECO:0000256" key="6">
    <source>
        <dbReference type="ARBA" id="ARBA00023163"/>
    </source>
</evidence>
<keyword evidence="2" id="KW-0863">Zinc-finger</keyword>
<evidence type="ECO:0000313" key="10">
    <source>
        <dbReference type="EMBL" id="KAH9325205.1"/>
    </source>
</evidence>
<dbReference type="Pfam" id="PF02701">
    <property type="entry name" value="Zn_ribbon_Dof"/>
    <property type="match status" value="1"/>
</dbReference>
<dbReference type="PROSITE" id="PS50884">
    <property type="entry name" value="ZF_DOF_2"/>
    <property type="match status" value="1"/>
</dbReference>
<evidence type="ECO:0000256" key="2">
    <source>
        <dbReference type="ARBA" id="ARBA00022771"/>
    </source>
</evidence>
<dbReference type="GO" id="GO:0003677">
    <property type="term" value="F:DNA binding"/>
    <property type="evidence" value="ECO:0007669"/>
    <property type="project" value="UniProtKB-KW"/>
</dbReference>
<feature type="region of interest" description="Disordered" evidence="8">
    <location>
        <begin position="1"/>
        <end position="36"/>
    </location>
</feature>
<evidence type="ECO:0000256" key="1">
    <source>
        <dbReference type="ARBA" id="ARBA00022723"/>
    </source>
</evidence>
<evidence type="ECO:0000256" key="4">
    <source>
        <dbReference type="ARBA" id="ARBA00023015"/>
    </source>
</evidence>
<evidence type="ECO:0000259" key="9">
    <source>
        <dbReference type="PROSITE" id="PS50884"/>
    </source>
</evidence>
<dbReference type="GO" id="GO:0003700">
    <property type="term" value="F:DNA-binding transcription factor activity"/>
    <property type="evidence" value="ECO:0007669"/>
    <property type="project" value="InterPro"/>
</dbReference>
<keyword evidence="5" id="KW-0238">DNA-binding</keyword>
<dbReference type="GO" id="GO:0008270">
    <property type="term" value="F:zinc ion binding"/>
    <property type="evidence" value="ECO:0007669"/>
    <property type="project" value="UniProtKB-KW"/>
</dbReference>
<dbReference type="EMBL" id="JAHRHJ020000002">
    <property type="protein sequence ID" value="KAH9325205.1"/>
    <property type="molecule type" value="Genomic_DNA"/>
</dbReference>
<dbReference type="InterPro" id="IPR003851">
    <property type="entry name" value="Znf_Dof"/>
</dbReference>
<accession>A0AA38LJR7</accession>
<reference evidence="10 11" key="1">
    <citation type="journal article" date="2021" name="Nat. Plants">
        <title>The Taxus genome provides insights into paclitaxel biosynthesis.</title>
        <authorList>
            <person name="Xiong X."/>
            <person name="Gou J."/>
            <person name="Liao Q."/>
            <person name="Li Y."/>
            <person name="Zhou Q."/>
            <person name="Bi G."/>
            <person name="Li C."/>
            <person name="Du R."/>
            <person name="Wang X."/>
            <person name="Sun T."/>
            <person name="Guo L."/>
            <person name="Liang H."/>
            <person name="Lu P."/>
            <person name="Wu Y."/>
            <person name="Zhang Z."/>
            <person name="Ro D.K."/>
            <person name="Shang Y."/>
            <person name="Huang S."/>
            <person name="Yan J."/>
        </authorList>
    </citation>
    <scope>NUCLEOTIDE SEQUENCE [LARGE SCALE GENOMIC DNA]</scope>
    <source>
        <strain evidence="10">Ta-2019</strain>
    </source>
</reference>
<proteinExistence type="predicted"/>
<keyword evidence="7" id="KW-0539">Nucleus</keyword>
<keyword evidence="4" id="KW-0805">Transcription regulation</keyword>
<feature type="non-terminal residue" evidence="10">
    <location>
        <position position="1"/>
    </location>
</feature>
<evidence type="ECO:0000256" key="5">
    <source>
        <dbReference type="ARBA" id="ARBA00023125"/>
    </source>
</evidence>
<feature type="region of interest" description="Disordered" evidence="8">
    <location>
        <begin position="100"/>
        <end position="144"/>
    </location>
</feature>
<feature type="domain" description="Dof-type" evidence="9">
    <location>
        <begin position="55"/>
        <end position="109"/>
    </location>
</feature>
<feature type="compositionally biased region" description="Basic and acidic residues" evidence="8">
    <location>
        <begin position="15"/>
        <end position="28"/>
    </location>
</feature>
<keyword evidence="3" id="KW-0862">Zinc</keyword>
<feature type="compositionally biased region" description="Polar residues" evidence="8">
    <location>
        <begin position="1"/>
        <end position="11"/>
    </location>
</feature>
<organism evidence="10 11">
    <name type="scientific">Taxus chinensis</name>
    <name type="common">Chinese yew</name>
    <name type="synonym">Taxus wallichiana var. chinensis</name>
    <dbReference type="NCBI Taxonomy" id="29808"/>
    <lineage>
        <taxon>Eukaryota</taxon>
        <taxon>Viridiplantae</taxon>
        <taxon>Streptophyta</taxon>
        <taxon>Embryophyta</taxon>
        <taxon>Tracheophyta</taxon>
        <taxon>Spermatophyta</taxon>
        <taxon>Pinopsida</taxon>
        <taxon>Pinidae</taxon>
        <taxon>Conifers II</taxon>
        <taxon>Cupressales</taxon>
        <taxon>Taxaceae</taxon>
        <taxon>Taxus</taxon>
    </lineage>
</organism>
<comment type="caution">
    <text evidence="10">The sequence shown here is derived from an EMBL/GenBank/DDBJ whole genome shotgun (WGS) entry which is preliminary data.</text>
</comment>
<name>A0AA38LJR7_TAXCH</name>
<dbReference type="PANTHER" id="PTHR31992:SF141">
    <property type="entry name" value="DOF ZINC FINGER PROTEIN DOF1.4"/>
    <property type="match status" value="1"/>
</dbReference>
<dbReference type="AlphaFoldDB" id="A0AA38LJR7"/>
<evidence type="ECO:0000256" key="8">
    <source>
        <dbReference type="SAM" id="MobiDB-lite"/>
    </source>
</evidence>
<evidence type="ECO:0000313" key="11">
    <source>
        <dbReference type="Proteomes" id="UP000824469"/>
    </source>
</evidence>
<gene>
    <name evidence="10" type="ORF">KI387_005383</name>
</gene>
<feature type="non-terminal residue" evidence="10">
    <location>
        <position position="268"/>
    </location>
</feature>
<protein>
    <recommendedName>
        <fullName evidence="9">Dof-type domain-containing protein</fullName>
    </recommendedName>
</protein>
<sequence length="268" mass="28950">SPATDSLSSPQDLAMQHDQDSDMEERGMENGANMMSSCSRPLLDRRLKPQAEQDLKCPRCDSTNTKFCYYNNYSLTQPRHFCKTCRRYWTKGGTLRSVPVGGGCRKNSKRSNNNNNNTNNSNSKRSGDQPCSSSNEGTAGASDLSPSLGGAAASNNYGYYNEAEELGMNNYGSSAYVADIGQSSHGSLMGFQSCLPSNLTNLQSLQYGSSGSFLGDGYGRPHANRLGAMNVGDLTSIIDTKHITASSFDGDPCNPYINHHNAAVDHHT</sequence>
<evidence type="ECO:0000256" key="7">
    <source>
        <dbReference type="ARBA" id="ARBA00023242"/>
    </source>
</evidence>
<keyword evidence="6" id="KW-0804">Transcription</keyword>
<dbReference type="InterPro" id="IPR045174">
    <property type="entry name" value="Dof"/>
</dbReference>
<dbReference type="Proteomes" id="UP000824469">
    <property type="component" value="Unassembled WGS sequence"/>
</dbReference>
<keyword evidence="1" id="KW-0479">Metal-binding</keyword>
<feature type="compositionally biased region" description="Low complexity" evidence="8">
    <location>
        <begin position="110"/>
        <end position="124"/>
    </location>
</feature>
<dbReference type="PANTHER" id="PTHR31992">
    <property type="entry name" value="DOF ZINC FINGER PROTEIN DOF1.4-RELATED"/>
    <property type="match status" value="1"/>
</dbReference>
<keyword evidence="11" id="KW-1185">Reference proteome</keyword>
<evidence type="ECO:0000256" key="3">
    <source>
        <dbReference type="ARBA" id="ARBA00022833"/>
    </source>
</evidence>
<dbReference type="PROSITE" id="PS01361">
    <property type="entry name" value="ZF_DOF_1"/>
    <property type="match status" value="1"/>
</dbReference>